<dbReference type="EMBL" id="RJVG01000009">
    <property type="protein sequence ID" value="ROR25867.1"/>
    <property type="molecule type" value="Genomic_DNA"/>
</dbReference>
<sequence>MDKLSNVVEVLKKTDWDTFTAEEKLITENVALLVNLLFNMRKIQLVLASGNETEPNKVNTEVVNKAISDSETFLNERGLAGEF</sequence>
<gene>
    <name evidence="1" type="ORF">EDD66_10977</name>
</gene>
<proteinExistence type="predicted"/>
<reference evidence="1 2" key="1">
    <citation type="submission" date="2018-11" db="EMBL/GenBank/DDBJ databases">
        <title>Genomic Encyclopedia of Type Strains, Phase IV (KMG-IV): sequencing the most valuable type-strain genomes for metagenomic binning, comparative biology and taxonomic classification.</title>
        <authorList>
            <person name="Goeker M."/>
        </authorList>
    </citation>
    <scope>NUCLEOTIDE SEQUENCE [LARGE SCALE GENOMIC DNA]</scope>
    <source>
        <strain evidence="1 2">DSM 26537</strain>
    </source>
</reference>
<name>A0A3N1XMD2_9FIRM</name>
<evidence type="ECO:0000313" key="2">
    <source>
        <dbReference type="Proteomes" id="UP000273083"/>
    </source>
</evidence>
<accession>A0A3N1XMD2</accession>
<dbReference type="AlphaFoldDB" id="A0A3N1XMD2"/>
<evidence type="ECO:0000313" key="1">
    <source>
        <dbReference type="EMBL" id="ROR25867.1"/>
    </source>
</evidence>
<dbReference type="Proteomes" id="UP000273083">
    <property type="component" value="Unassembled WGS sequence"/>
</dbReference>
<organism evidence="1 2">
    <name type="scientific">Mobilisporobacter senegalensis</name>
    <dbReference type="NCBI Taxonomy" id="1329262"/>
    <lineage>
        <taxon>Bacteria</taxon>
        <taxon>Bacillati</taxon>
        <taxon>Bacillota</taxon>
        <taxon>Clostridia</taxon>
        <taxon>Lachnospirales</taxon>
        <taxon>Lachnospiraceae</taxon>
        <taxon>Mobilisporobacter</taxon>
    </lineage>
</organism>
<comment type="caution">
    <text evidence="1">The sequence shown here is derived from an EMBL/GenBank/DDBJ whole genome shotgun (WGS) entry which is preliminary data.</text>
</comment>
<dbReference type="RefSeq" id="WP_207667797.1">
    <property type="nucleotide sequence ID" value="NZ_RJVG01000009.1"/>
</dbReference>
<keyword evidence="2" id="KW-1185">Reference proteome</keyword>
<protein>
    <submittedName>
        <fullName evidence="1">Uncharacterized protein</fullName>
    </submittedName>
</protein>